<dbReference type="Proteomes" id="UP000604046">
    <property type="component" value="Unassembled WGS sequence"/>
</dbReference>
<organism evidence="2 3">
    <name type="scientific">Symbiodinium natans</name>
    <dbReference type="NCBI Taxonomy" id="878477"/>
    <lineage>
        <taxon>Eukaryota</taxon>
        <taxon>Sar</taxon>
        <taxon>Alveolata</taxon>
        <taxon>Dinophyceae</taxon>
        <taxon>Suessiales</taxon>
        <taxon>Symbiodiniaceae</taxon>
        <taxon>Symbiodinium</taxon>
    </lineage>
</organism>
<evidence type="ECO:0000313" key="2">
    <source>
        <dbReference type="EMBL" id="CAE6928557.1"/>
    </source>
</evidence>
<dbReference type="Gene3D" id="3.40.50.1010">
    <property type="entry name" value="5'-nuclease"/>
    <property type="match status" value="1"/>
</dbReference>
<evidence type="ECO:0000313" key="3">
    <source>
        <dbReference type="Proteomes" id="UP000604046"/>
    </source>
</evidence>
<dbReference type="InterPro" id="IPR021139">
    <property type="entry name" value="NYN"/>
</dbReference>
<keyword evidence="3" id="KW-1185">Reference proteome</keyword>
<dbReference type="OrthoDB" id="407165at2759"/>
<reference evidence="2" key="1">
    <citation type="submission" date="2021-02" db="EMBL/GenBank/DDBJ databases">
        <authorList>
            <person name="Dougan E. K."/>
            <person name="Rhodes N."/>
            <person name="Thang M."/>
            <person name="Chan C."/>
        </authorList>
    </citation>
    <scope>NUCLEOTIDE SEQUENCE</scope>
</reference>
<protein>
    <recommendedName>
        <fullName evidence="1">NYN domain-containing protein</fullName>
    </recommendedName>
</protein>
<feature type="domain" description="NYN" evidence="1">
    <location>
        <begin position="92"/>
        <end position="199"/>
    </location>
</feature>
<comment type="caution">
    <text evidence="2">The sequence shown here is derived from an EMBL/GenBank/DDBJ whole genome shotgun (WGS) entry which is preliminary data.</text>
</comment>
<evidence type="ECO:0000259" key="1">
    <source>
        <dbReference type="Pfam" id="PF01936"/>
    </source>
</evidence>
<name>A0A812GPC7_9DINO</name>
<dbReference type="EMBL" id="CAJNDS010000036">
    <property type="protein sequence ID" value="CAE6928557.1"/>
    <property type="molecule type" value="Genomic_DNA"/>
</dbReference>
<accession>A0A812GPC7</accession>
<proteinExistence type="predicted"/>
<gene>
    <name evidence="2" type="ORF">SNAT2548_LOCUS745</name>
</gene>
<dbReference type="GO" id="GO:0004540">
    <property type="term" value="F:RNA nuclease activity"/>
    <property type="evidence" value="ECO:0007669"/>
    <property type="project" value="InterPro"/>
</dbReference>
<sequence length="504" mass="55990">MLSRPCVHNPRNVLPGACSPRHGNRFLQPPVSSDLRKPVEVACLASVARVCWHVRRLNGRSFSRLRRSRVRLGAKALAQLLVDGDQGSIELIEQAIEHLQGQGRSVVATVFAEPRRVENKQWHAFLRERRIKFCPVPRRGGKEATDLAIESRLVRLSQSPDDLCVALLTSDTDFVDIVEEVAASKDMIVFLPQSRGNAARKYRATSATVVPIGRSEEGPKVRAILHPDGSGSVEMAEPWQSPIEEEAEHLTQFLQDLGYHGERGLLVQGIAKFWVSHRLGPLTVYPAGLGCESLHKLLQAAGSQVSQASWTRYSGDIAFFLPTTKAPAKTRIKVKEYGTMHARAVFKGGGPFTIKASRDMVAQALRRLGYLDGHLSCDLAEALLAFVNLPENKQALRKRCDALPTPTDTVSDVVQKLHRAFLAHDTGGRWRVAPSDTQVRKTLCKHGFLMDEAAPQSQVLEAMQQFARGRGLKEMRSYIGYVFRIQQHMYCSDPTKVGNVDFRA</sequence>
<dbReference type="Pfam" id="PF01936">
    <property type="entry name" value="NYN"/>
    <property type="match status" value="1"/>
</dbReference>
<dbReference type="AlphaFoldDB" id="A0A812GPC7"/>